<comment type="caution">
    <text evidence="1">The sequence shown here is derived from an EMBL/GenBank/DDBJ whole genome shotgun (WGS) entry which is preliminary data.</text>
</comment>
<sequence>MSLRPEDRNQFVNEVGYEAFEHIVRRMEALGTLPLPELLPLVFAAVNVCLANAMRAPIERASDRQAAADALLAASQQQTRQLIDQIVNAPRG</sequence>
<evidence type="ECO:0000313" key="1">
    <source>
        <dbReference type="EMBL" id="PZQ72747.1"/>
    </source>
</evidence>
<proteinExistence type="predicted"/>
<evidence type="ECO:0008006" key="3">
    <source>
        <dbReference type="Google" id="ProtNLM"/>
    </source>
</evidence>
<reference evidence="1 2" key="1">
    <citation type="submission" date="2017-08" db="EMBL/GenBank/DDBJ databases">
        <title>Infants hospitalized years apart are colonized by the same room-sourced microbial strains.</title>
        <authorList>
            <person name="Brooks B."/>
            <person name="Olm M.R."/>
            <person name="Firek B.A."/>
            <person name="Baker R."/>
            <person name="Thomas B.C."/>
            <person name="Morowitz M.J."/>
            <person name="Banfield J.F."/>
        </authorList>
    </citation>
    <scope>NUCLEOTIDE SEQUENCE [LARGE SCALE GENOMIC DNA]</scope>
    <source>
        <strain evidence="1">S2_005_003_R2_41</strain>
    </source>
</reference>
<dbReference type="Proteomes" id="UP000249135">
    <property type="component" value="Unassembled WGS sequence"/>
</dbReference>
<evidence type="ECO:0000313" key="2">
    <source>
        <dbReference type="Proteomes" id="UP000249135"/>
    </source>
</evidence>
<accession>A0A2W5RQ60</accession>
<dbReference type="AlphaFoldDB" id="A0A2W5RQ60"/>
<organism evidence="1 2">
    <name type="scientific">Variovorax paradoxus</name>
    <dbReference type="NCBI Taxonomy" id="34073"/>
    <lineage>
        <taxon>Bacteria</taxon>
        <taxon>Pseudomonadati</taxon>
        <taxon>Pseudomonadota</taxon>
        <taxon>Betaproteobacteria</taxon>
        <taxon>Burkholderiales</taxon>
        <taxon>Comamonadaceae</taxon>
        <taxon>Variovorax</taxon>
    </lineage>
</organism>
<protein>
    <recommendedName>
        <fullName evidence="3">TetR family transcriptional regulator</fullName>
    </recommendedName>
</protein>
<dbReference type="EMBL" id="QFPP01000215">
    <property type="protein sequence ID" value="PZQ72747.1"/>
    <property type="molecule type" value="Genomic_DNA"/>
</dbReference>
<name>A0A2W5RQ60_VARPD</name>
<gene>
    <name evidence="1" type="ORF">DI563_16265</name>
</gene>